<dbReference type="EMBL" id="JABFUD020000025">
    <property type="protein sequence ID" value="KAI5059083.1"/>
    <property type="molecule type" value="Genomic_DNA"/>
</dbReference>
<proteinExistence type="predicted"/>
<evidence type="ECO:0000256" key="3">
    <source>
        <dbReference type="SAM" id="MobiDB-lite"/>
    </source>
</evidence>
<dbReference type="OrthoDB" id="1938584at2759"/>
<dbReference type="GO" id="GO:0005634">
    <property type="term" value="C:nucleus"/>
    <property type="evidence" value="ECO:0007669"/>
    <property type="project" value="UniProtKB-SubCell"/>
</dbReference>
<dbReference type="GO" id="GO:0006950">
    <property type="term" value="P:response to stress"/>
    <property type="evidence" value="ECO:0007669"/>
    <property type="project" value="UniProtKB-ARBA"/>
</dbReference>
<dbReference type="AlphaFoldDB" id="A0A9D4U0K3"/>
<dbReference type="PANTHER" id="PTHR33172">
    <property type="entry name" value="OS08G0516900 PROTEIN"/>
    <property type="match status" value="1"/>
</dbReference>
<accession>A0A9D4U0K3</accession>
<organism evidence="4 5">
    <name type="scientific">Adiantum capillus-veneris</name>
    <name type="common">Maidenhair fern</name>
    <dbReference type="NCBI Taxonomy" id="13818"/>
    <lineage>
        <taxon>Eukaryota</taxon>
        <taxon>Viridiplantae</taxon>
        <taxon>Streptophyta</taxon>
        <taxon>Embryophyta</taxon>
        <taxon>Tracheophyta</taxon>
        <taxon>Polypodiopsida</taxon>
        <taxon>Polypodiidae</taxon>
        <taxon>Polypodiales</taxon>
        <taxon>Pteridineae</taxon>
        <taxon>Pteridaceae</taxon>
        <taxon>Vittarioideae</taxon>
        <taxon>Adiantum</taxon>
    </lineage>
</organism>
<comment type="caution">
    <text evidence="4">The sequence shown here is derived from an EMBL/GenBank/DDBJ whole genome shotgun (WGS) entry which is preliminary data.</text>
</comment>
<reference evidence="4" key="1">
    <citation type="submission" date="2021-01" db="EMBL/GenBank/DDBJ databases">
        <title>Adiantum capillus-veneris genome.</title>
        <authorList>
            <person name="Fang Y."/>
            <person name="Liao Q."/>
        </authorList>
    </citation>
    <scope>NUCLEOTIDE SEQUENCE</scope>
    <source>
        <strain evidence="4">H3</strain>
        <tissue evidence="4">Leaf</tissue>
    </source>
</reference>
<feature type="region of interest" description="Disordered" evidence="3">
    <location>
        <begin position="1"/>
        <end position="29"/>
    </location>
</feature>
<dbReference type="PANTHER" id="PTHR33172:SF96">
    <property type="entry name" value="PROTEIN OXIDATIVE STRESS 3 LIKE 3"/>
    <property type="match status" value="1"/>
</dbReference>
<keyword evidence="5" id="KW-1185">Reference proteome</keyword>
<evidence type="ECO:0000256" key="1">
    <source>
        <dbReference type="ARBA" id="ARBA00004123"/>
    </source>
</evidence>
<name>A0A9D4U0K3_ADICA</name>
<sequence length="211" mass="22593">MASPACHKLPALSRITPDRRRTHHTTVLPFPPPMDAPLACTNFPHSMLIFPSPASPANVPFVRNAFEDAVCDSLADNDEDDTSSSSASSSSECLPAQEGPLDSLASLCAALPIKRGLSRYFSGKSQSFSSLGRVSSVEELAKPENPYVKRRRTAVLGALKHHSYPPRCSSSAGISKRLATGSRFKGHKSNIPCPDGVLLEGLAKCFSVPEF</sequence>
<dbReference type="InterPro" id="IPR051992">
    <property type="entry name" value="OxStress_Response_Reg"/>
</dbReference>
<evidence type="ECO:0000256" key="2">
    <source>
        <dbReference type="ARBA" id="ARBA00023242"/>
    </source>
</evidence>
<dbReference type="Proteomes" id="UP000886520">
    <property type="component" value="Chromosome 25"/>
</dbReference>
<gene>
    <name evidence="4" type="ORF">GOP47_0025402</name>
</gene>
<protein>
    <submittedName>
        <fullName evidence="4">Uncharacterized protein</fullName>
    </submittedName>
</protein>
<feature type="region of interest" description="Disordered" evidence="3">
    <location>
        <begin position="74"/>
        <end position="95"/>
    </location>
</feature>
<evidence type="ECO:0000313" key="4">
    <source>
        <dbReference type="EMBL" id="KAI5059083.1"/>
    </source>
</evidence>
<keyword evidence="2" id="KW-0539">Nucleus</keyword>
<evidence type="ECO:0000313" key="5">
    <source>
        <dbReference type="Proteomes" id="UP000886520"/>
    </source>
</evidence>
<comment type="subcellular location">
    <subcellularLocation>
        <location evidence="1">Nucleus</location>
    </subcellularLocation>
</comment>